<dbReference type="GO" id="GO:0000981">
    <property type="term" value="F:DNA-binding transcription factor activity, RNA polymerase II-specific"/>
    <property type="evidence" value="ECO:0007669"/>
    <property type="project" value="InterPro"/>
</dbReference>
<dbReference type="EMBL" id="CP086714">
    <property type="protein sequence ID" value="WOO78099.1"/>
    <property type="molecule type" value="Genomic_DNA"/>
</dbReference>
<dbReference type="GO" id="GO:0003677">
    <property type="term" value="F:DNA binding"/>
    <property type="evidence" value="ECO:0007669"/>
    <property type="project" value="InterPro"/>
</dbReference>
<evidence type="ECO:0000313" key="8">
    <source>
        <dbReference type="EMBL" id="WOO78099.1"/>
    </source>
</evidence>
<dbReference type="Gene3D" id="4.10.240.10">
    <property type="entry name" value="Zn(2)-C6 fungal-type DNA-binding domain"/>
    <property type="match status" value="1"/>
</dbReference>
<evidence type="ECO:0000256" key="1">
    <source>
        <dbReference type="ARBA" id="ARBA00004123"/>
    </source>
</evidence>
<evidence type="ECO:0000256" key="3">
    <source>
        <dbReference type="ARBA" id="ARBA00023015"/>
    </source>
</evidence>
<evidence type="ECO:0000313" key="9">
    <source>
        <dbReference type="Proteomes" id="UP000827549"/>
    </source>
</evidence>
<dbReference type="CDD" id="cd12148">
    <property type="entry name" value="fungal_TF_MHR"/>
    <property type="match status" value="1"/>
</dbReference>
<feature type="region of interest" description="Disordered" evidence="6">
    <location>
        <begin position="718"/>
        <end position="758"/>
    </location>
</feature>
<sequence length="911" mass="99371">MGEESTDPHRVLARNAACHQCRKRKLKCDALRPTCGNCQKPRQRGPIKYEPPEPCTWDEVRDPSARTLRKRENKAAMQRRQQAEAGLVTSGLPSGAPLTSPTLMENGVAIKRARVDNENGELPFHINPEQLSMHSGSSANANDLYQPTGDAALPEAWFSTAPNLVNKWVSSVPTLLAQPPRDAPVPEATAQAGHGHQHRNSISSVTGLELVWPDWPVDLPSQDVVEHVMHVFWDRVPTLPKMFHRATLFSNLQLPPSHPKFPATSLLHAILAVTASYLSPDAIASRAYFPVGASATDIHHPNFDFTPGTSGLHPAFSFSSNTNASDESPLNRFQMWHRRKSFEAMCQHVKTGQKVLQGIQAFTLVLWVDVMNAWWTDLWMESGQAVRIAVPMNLNVSSNIHCNSLLRNPMDLAGPAQSAIEQAERDRTWWMIYMTERVSISGTAWPSAIDDSEITVELPTMQHIFDAGGDGMGSLTGVQNLHAPDLYSNHLPQHMESFSFLIKAIKLFTETNTFIRRYSRGEHTYARYLADPGLRKCLSDINTFRLSYPESMRRPIRQLPDGGEVIDGELFTSLTLTHSAVINLGEPLITYQTWSDDAAKMTLSAVRAMLSLIYDVNATTYDLTLLPASNSYHWCLAARCLLRFIAAARLSNDPVSAQVFEAEVQVFVFALKTFGERHPVGLRHLKLLDIIKETAMQQMTGLVASLSCTKDQVFDTEFSNEKPRKTATASSYASPSSYTSGLTPTATTATTNTGLATPLMPSNTTVPGTFSSPGNNNSAVPALPTVAGPGPGGPVPGQLGLSGMGLSPTNTMAPQSMNTTTGANSAAAPPTAPAPAIPTLQQVNQEALSSMAHFGVAAVSDVQVQMPSWMKGFDAFDIHSYAFDVEAMANYVSLTDPNATFNGADFVFPTA</sequence>
<keyword evidence="2" id="KW-0479">Metal-binding</keyword>
<dbReference type="SMART" id="SM00906">
    <property type="entry name" value="Fungal_trans"/>
    <property type="match status" value="1"/>
</dbReference>
<protein>
    <recommendedName>
        <fullName evidence="7">Zn(2)-C6 fungal-type domain-containing protein</fullName>
    </recommendedName>
</protein>
<dbReference type="PANTHER" id="PTHR47338">
    <property type="entry name" value="ZN(II)2CYS6 TRANSCRIPTION FACTOR (EUROFUNG)-RELATED"/>
    <property type="match status" value="1"/>
</dbReference>
<dbReference type="PANTHER" id="PTHR47338:SF29">
    <property type="entry name" value="ZN(2)-C6 FUNGAL-TYPE DOMAIN-CONTAINING PROTEIN"/>
    <property type="match status" value="1"/>
</dbReference>
<dbReference type="RefSeq" id="XP_062624131.1">
    <property type="nucleotide sequence ID" value="XM_062768147.1"/>
</dbReference>
<dbReference type="GO" id="GO:0005634">
    <property type="term" value="C:nucleus"/>
    <property type="evidence" value="ECO:0007669"/>
    <property type="project" value="UniProtKB-SubCell"/>
</dbReference>
<dbReference type="CDD" id="cd00067">
    <property type="entry name" value="GAL4"/>
    <property type="match status" value="1"/>
</dbReference>
<evidence type="ECO:0000256" key="2">
    <source>
        <dbReference type="ARBA" id="ARBA00022723"/>
    </source>
</evidence>
<keyword evidence="3" id="KW-0805">Transcription regulation</keyword>
<dbReference type="GeneID" id="87804907"/>
<dbReference type="GO" id="GO:0006351">
    <property type="term" value="P:DNA-templated transcription"/>
    <property type="evidence" value="ECO:0007669"/>
    <property type="project" value="InterPro"/>
</dbReference>
<dbReference type="Proteomes" id="UP000827549">
    <property type="component" value="Chromosome 1"/>
</dbReference>
<dbReference type="PROSITE" id="PS50048">
    <property type="entry name" value="ZN2_CY6_FUNGAL_2"/>
    <property type="match status" value="1"/>
</dbReference>
<keyword evidence="4" id="KW-0804">Transcription</keyword>
<proteinExistence type="predicted"/>
<dbReference type="GO" id="GO:0008270">
    <property type="term" value="F:zinc ion binding"/>
    <property type="evidence" value="ECO:0007669"/>
    <property type="project" value="InterPro"/>
</dbReference>
<dbReference type="InterPro" id="IPR007219">
    <property type="entry name" value="XnlR_reg_dom"/>
</dbReference>
<feature type="domain" description="Zn(2)-C6 fungal-type" evidence="7">
    <location>
        <begin position="17"/>
        <end position="57"/>
    </location>
</feature>
<reference evidence="8" key="1">
    <citation type="submission" date="2023-10" db="EMBL/GenBank/DDBJ databases">
        <authorList>
            <person name="Noh H."/>
        </authorList>
    </citation>
    <scope>NUCLEOTIDE SEQUENCE</scope>
    <source>
        <strain evidence="8">DUCC4014</strain>
    </source>
</reference>
<dbReference type="InterPro" id="IPR001138">
    <property type="entry name" value="Zn2Cys6_DnaBD"/>
</dbReference>
<accession>A0AAF0Y4U5</accession>
<dbReference type="SUPFAM" id="SSF57701">
    <property type="entry name" value="Zn2/Cys6 DNA-binding domain"/>
    <property type="match status" value="1"/>
</dbReference>
<comment type="subcellular location">
    <subcellularLocation>
        <location evidence="1">Nucleus</location>
    </subcellularLocation>
</comment>
<dbReference type="InterPro" id="IPR050815">
    <property type="entry name" value="TF_fung"/>
</dbReference>
<dbReference type="Pfam" id="PF00172">
    <property type="entry name" value="Zn_clus"/>
    <property type="match status" value="1"/>
</dbReference>
<evidence type="ECO:0000259" key="7">
    <source>
        <dbReference type="PROSITE" id="PS50048"/>
    </source>
</evidence>
<evidence type="ECO:0000256" key="6">
    <source>
        <dbReference type="SAM" id="MobiDB-lite"/>
    </source>
</evidence>
<feature type="compositionally biased region" description="Low complexity" evidence="6">
    <location>
        <begin position="726"/>
        <end position="758"/>
    </location>
</feature>
<evidence type="ECO:0000256" key="5">
    <source>
        <dbReference type="ARBA" id="ARBA00023242"/>
    </source>
</evidence>
<dbReference type="SMART" id="SM00066">
    <property type="entry name" value="GAL4"/>
    <property type="match status" value="1"/>
</dbReference>
<name>A0AAF0Y4U5_9TREE</name>
<organism evidence="8 9">
    <name type="scientific">Vanrija pseudolonga</name>
    <dbReference type="NCBI Taxonomy" id="143232"/>
    <lineage>
        <taxon>Eukaryota</taxon>
        <taxon>Fungi</taxon>
        <taxon>Dikarya</taxon>
        <taxon>Basidiomycota</taxon>
        <taxon>Agaricomycotina</taxon>
        <taxon>Tremellomycetes</taxon>
        <taxon>Trichosporonales</taxon>
        <taxon>Trichosporonaceae</taxon>
        <taxon>Vanrija</taxon>
    </lineage>
</organism>
<dbReference type="AlphaFoldDB" id="A0AAF0Y4U5"/>
<dbReference type="InterPro" id="IPR036864">
    <property type="entry name" value="Zn2-C6_fun-type_DNA-bd_sf"/>
</dbReference>
<evidence type="ECO:0000256" key="4">
    <source>
        <dbReference type="ARBA" id="ARBA00023163"/>
    </source>
</evidence>
<keyword evidence="9" id="KW-1185">Reference proteome</keyword>
<dbReference type="Pfam" id="PF04082">
    <property type="entry name" value="Fungal_trans"/>
    <property type="match status" value="1"/>
</dbReference>
<keyword evidence="5" id="KW-0539">Nucleus</keyword>
<gene>
    <name evidence="8" type="ORF">LOC62_01G001652</name>
</gene>